<feature type="region of interest" description="Disordered" evidence="9">
    <location>
        <begin position="329"/>
        <end position="349"/>
    </location>
</feature>
<evidence type="ECO:0000256" key="3">
    <source>
        <dbReference type="ARBA" id="ARBA00022946"/>
    </source>
</evidence>
<comment type="similarity">
    <text evidence="2">Belongs to the bacterial ribosomal protein bL19 family.</text>
</comment>
<protein>
    <recommendedName>
        <fullName evidence="7">Large ribosomal subunit protein bL19m</fullName>
    </recommendedName>
    <alternativeName>
        <fullName evidence="8">39S ribosomal protein L19, mitochondrial</fullName>
    </alternativeName>
</protein>
<keyword evidence="4" id="KW-0689">Ribosomal protein</keyword>
<evidence type="ECO:0000256" key="1">
    <source>
        <dbReference type="ARBA" id="ARBA00004173"/>
    </source>
</evidence>
<accession>A0A7R8ZK81</accession>
<feature type="compositionally biased region" description="Basic residues" evidence="9">
    <location>
        <begin position="331"/>
        <end position="349"/>
    </location>
</feature>
<evidence type="ECO:0000256" key="7">
    <source>
        <dbReference type="ARBA" id="ARBA00035288"/>
    </source>
</evidence>
<evidence type="ECO:0000256" key="6">
    <source>
        <dbReference type="ARBA" id="ARBA00023274"/>
    </source>
</evidence>
<evidence type="ECO:0000256" key="8">
    <source>
        <dbReference type="ARBA" id="ARBA00035359"/>
    </source>
</evidence>
<dbReference type="PANTHER" id="PTHR15680:SF9">
    <property type="entry name" value="LARGE RIBOSOMAL SUBUNIT PROTEIN BL19M"/>
    <property type="match status" value="1"/>
</dbReference>
<keyword evidence="5" id="KW-0496">Mitochondrion</keyword>
<dbReference type="InterPro" id="IPR008991">
    <property type="entry name" value="Translation_prot_SH3-like_sf"/>
</dbReference>
<evidence type="ECO:0000313" key="10">
    <source>
        <dbReference type="EMBL" id="CAD7226969.1"/>
    </source>
</evidence>
<evidence type="ECO:0000256" key="9">
    <source>
        <dbReference type="SAM" id="MobiDB-lite"/>
    </source>
</evidence>
<sequence>MFSRSAGQLSWVVRRSLQTTGFFVKNVGRPATLSSPAQVNRPVQIALSSTQSHADSQQQAAPVLGIAEDVTNPDDGTSPQSTETPKPNPNRLYAAAEYRYIWPEFLPEPDLKRRHRIREKLERQDMLRRRKVIDIPEFYIGTIMAVKVSDRWAPGKSTRFLGICIERGGVGLRAWFTLRNVVEGEGVQIKYEMYNPTIQQIEIIRLEKRLDDHLTYLRDAPAEYSYFPQDMLPEYLPEGSPIPVNETKVPLKPPPWIHKWYYWDLRGVVKSTITDHLTVFKMRRIATTIRNGQQEGCNPWLKYDLMRSYRDTLNREEMTEIYEEVAPHIQTSKRKQRQKRQLARPVKKL</sequence>
<dbReference type="GO" id="GO:0003735">
    <property type="term" value="F:structural constituent of ribosome"/>
    <property type="evidence" value="ECO:0007669"/>
    <property type="project" value="InterPro"/>
</dbReference>
<dbReference type="EMBL" id="OB660990">
    <property type="protein sequence ID" value="CAD7226969.1"/>
    <property type="molecule type" value="Genomic_DNA"/>
</dbReference>
<feature type="compositionally biased region" description="Polar residues" evidence="9">
    <location>
        <begin position="74"/>
        <end position="85"/>
    </location>
</feature>
<keyword evidence="6" id="KW-0687">Ribonucleoprotein</keyword>
<dbReference type="FunFam" id="2.30.30.790:FF:000002">
    <property type="entry name" value="39S ribosomal protein L19, mitochondrial"/>
    <property type="match status" value="1"/>
</dbReference>
<evidence type="ECO:0000256" key="2">
    <source>
        <dbReference type="ARBA" id="ARBA00005781"/>
    </source>
</evidence>
<dbReference type="Pfam" id="PF01245">
    <property type="entry name" value="Ribosomal_L19"/>
    <property type="match status" value="1"/>
</dbReference>
<dbReference type="SUPFAM" id="SSF50104">
    <property type="entry name" value="Translation proteins SH3-like domain"/>
    <property type="match status" value="1"/>
</dbReference>
<dbReference type="GO" id="GO:0005762">
    <property type="term" value="C:mitochondrial large ribosomal subunit"/>
    <property type="evidence" value="ECO:0007669"/>
    <property type="project" value="TreeGrafter"/>
</dbReference>
<dbReference type="Gene3D" id="2.30.30.790">
    <property type="match status" value="1"/>
</dbReference>
<dbReference type="PANTHER" id="PTHR15680">
    <property type="entry name" value="RIBOSOMAL PROTEIN L19"/>
    <property type="match status" value="1"/>
</dbReference>
<dbReference type="GO" id="GO:0006412">
    <property type="term" value="P:translation"/>
    <property type="evidence" value="ECO:0007669"/>
    <property type="project" value="InterPro"/>
</dbReference>
<evidence type="ECO:0000256" key="5">
    <source>
        <dbReference type="ARBA" id="ARBA00023128"/>
    </source>
</evidence>
<feature type="region of interest" description="Disordered" evidence="9">
    <location>
        <begin position="68"/>
        <end position="90"/>
    </location>
</feature>
<dbReference type="InterPro" id="IPR038657">
    <property type="entry name" value="Ribosomal_bL19_sf"/>
</dbReference>
<name>A0A7R8ZK81_9CRUS</name>
<reference evidence="10" key="1">
    <citation type="submission" date="2020-11" db="EMBL/GenBank/DDBJ databases">
        <authorList>
            <person name="Tran Van P."/>
        </authorList>
    </citation>
    <scope>NUCLEOTIDE SEQUENCE</scope>
</reference>
<proteinExistence type="inferred from homology"/>
<gene>
    <name evidence="10" type="ORF">CTOB1V02_LOCUS4880</name>
</gene>
<dbReference type="InterPro" id="IPR001857">
    <property type="entry name" value="Ribosomal_bL19"/>
</dbReference>
<keyword evidence="3" id="KW-0809">Transit peptide</keyword>
<comment type="subcellular location">
    <subcellularLocation>
        <location evidence="1">Mitochondrion</location>
    </subcellularLocation>
</comment>
<organism evidence="10">
    <name type="scientific">Cyprideis torosa</name>
    <dbReference type="NCBI Taxonomy" id="163714"/>
    <lineage>
        <taxon>Eukaryota</taxon>
        <taxon>Metazoa</taxon>
        <taxon>Ecdysozoa</taxon>
        <taxon>Arthropoda</taxon>
        <taxon>Crustacea</taxon>
        <taxon>Oligostraca</taxon>
        <taxon>Ostracoda</taxon>
        <taxon>Podocopa</taxon>
        <taxon>Podocopida</taxon>
        <taxon>Cytherocopina</taxon>
        <taxon>Cytheroidea</taxon>
        <taxon>Cytherideidae</taxon>
        <taxon>Cyprideis</taxon>
    </lineage>
</organism>
<dbReference type="AlphaFoldDB" id="A0A7R8ZK81"/>
<evidence type="ECO:0000256" key="4">
    <source>
        <dbReference type="ARBA" id="ARBA00022980"/>
    </source>
</evidence>
<dbReference type="OrthoDB" id="432645at2759"/>